<dbReference type="InterPro" id="IPR020821">
    <property type="entry name" value="ENPP1-3/EXOG-like_nuc-like"/>
</dbReference>
<feature type="active site" description="Proton acceptor" evidence="4">
    <location>
        <position position="44"/>
    </location>
</feature>
<evidence type="ECO:0000256" key="5">
    <source>
        <dbReference type="PIRSR" id="PIRSR640255-2"/>
    </source>
</evidence>
<evidence type="ECO:0000256" key="4">
    <source>
        <dbReference type="PIRSR" id="PIRSR640255-1"/>
    </source>
</evidence>
<dbReference type="InterPro" id="IPR044929">
    <property type="entry name" value="DNA/RNA_non-sp_Endonuclease_sf"/>
</dbReference>
<dbReference type="PANTHER" id="PTHR13966:SF5">
    <property type="entry name" value="ENDONUCLEASE G, MITOCHONDRIAL"/>
    <property type="match status" value="1"/>
</dbReference>
<dbReference type="PANTHER" id="PTHR13966">
    <property type="entry name" value="ENDONUCLEASE RELATED"/>
    <property type="match status" value="1"/>
</dbReference>
<dbReference type="GO" id="GO:0006309">
    <property type="term" value="P:apoptotic DNA fragmentation"/>
    <property type="evidence" value="ECO:0007669"/>
    <property type="project" value="TreeGrafter"/>
</dbReference>
<keyword evidence="2" id="KW-0540">Nuclease</keyword>
<dbReference type="GO" id="GO:0004521">
    <property type="term" value="F:RNA endonuclease activity"/>
    <property type="evidence" value="ECO:0007669"/>
    <property type="project" value="TreeGrafter"/>
</dbReference>
<dbReference type="SUPFAM" id="SSF54060">
    <property type="entry name" value="His-Me finger endonucleases"/>
    <property type="match status" value="1"/>
</dbReference>
<dbReference type="Pfam" id="PF01223">
    <property type="entry name" value="Endonuclease_NS"/>
    <property type="match status" value="1"/>
</dbReference>
<dbReference type="GO" id="GO:0046872">
    <property type="term" value="F:metal ion binding"/>
    <property type="evidence" value="ECO:0007669"/>
    <property type="project" value="UniProtKB-KW"/>
</dbReference>
<dbReference type="Proteomes" id="UP000887563">
    <property type="component" value="Unplaced"/>
</dbReference>
<dbReference type="SMART" id="SM00477">
    <property type="entry name" value="NUC"/>
    <property type="match status" value="1"/>
</dbReference>
<reference evidence="9" key="1">
    <citation type="submission" date="2022-11" db="UniProtKB">
        <authorList>
            <consortium name="WormBaseParasite"/>
        </authorList>
    </citation>
    <scope>IDENTIFICATION</scope>
</reference>
<evidence type="ECO:0000256" key="3">
    <source>
        <dbReference type="ARBA" id="ARBA00022759"/>
    </source>
</evidence>
<dbReference type="GO" id="GO:0003676">
    <property type="term" value="F:nucleic acid binding"/>
    <property type="evidence" value="ECO:0007669"/>
    <property type="project" value="InterPro"/>
</dbReference>
<evidence type="ECO:0000313" key="9">
    <source>
        <dbReference type="WBParaSite" id="Minc3s01095g20666"/>
    </source>
</evidence>
<evidence type="ECO:0000259" key="7">
    <source>
        <dbReference type="SMART" id="SM00477"/>
    </source>
</evidence>
<keyword evidence="3" id="KW-0255">Endonuclease</keyword>
<dbReference type="InterPro" id="IPR001604">
    <property type="entry name" value="Endo_G_ENPP1-like_dom"/>
</dbReference>
<proteinExistence type="inferred from homology"/>
<dbReference type="GO" id="GO:0005634">
    <property type="term" value="C:nucleus"/>
    <property type="evidence" value="ECO:0007669"/>
    <property type="project" value="TreeGrafter"/>
</dbReference>
<accession>A0A914LZV9</accession>
<sequence>MEKSRLIRPTGRLSWMPDPEFSLKFQPKYGDYDNPRRFELGHGHLATAFLHPHQQGFYLTNSVPQLDQVNGGHWRVIEEYISCLTRQVEETFIYTGPLFLPNEKTNLMEFQVLGPKEIFVPTHLFKVVILKISDKDAWKYWLESYVLTNTNLDELFDEKQKTPARPYNDGSYEVVQDCRRNPYFLKFQGVSPRKHIQDLLNHYRKPFKFIEKYSDFRLLGLLSDEIKEIKDGVLFDMERVVIKKKGGKMKINEYFGKIENLNEKKILEVKKTKENVKAKNTKNKKNKSGNKKGQIKATKEKDFKRAETKNLEKELTNTSSISANQEEISTNNTKKISNDSVIEKILEKSESADLKSDLTPTPSLTKSESSEVL</sequence>
<keyword evidence="3" id="KW-0378">Hydrolase</keyword>
<dbReference type="InterPro" id="IPR040255">
    <property type="entry name" value="Non-specific_endonuclease"/>
</dbReference>
<dbReference type="GO" id="GO:0005743">
    <property type="term" value="C:mitochondrial inner membrane"/>
    <property type="evidence" value="ECO:0007669"/>
    <property type="project" value="TreeGrafter"/>
</dbReference>
<evidence type="ECO:0000256" key="2">
    <source>
        <dbReference type="ARBA" id="ARBA00022722"/>
    </source>
</evidence>
<feature type="domain" description="ENPP1-3/EXOG-like endonuclease/phosphodiesterase" evidence="7">
    <location>
        <begin position="3"/>
        <end position="165"/>
    </location>
</feature>
<evidence type="ECO:0000313" key="8">
    <source>
        <dbReference type="Proteomes" id="UP000887563"/>
    </source>
</evidence>
<feature type="compositionally biased region" description="Basic residues" evidence="6">
    <location>
        <begin position="279"/>
        <end position="294"/>
    </location>
</feature>
<feature type="compositionally biased region" description="Basic and acidic residues" evidence="6">
    <location>
        <begin position="341"/>
        <end position="356"/>
    </location>
</feature>
<feature type="compositionally biased region" description="Polar residues" evidence="6">
    <location>
        <begin position="358"/>
        <end position="373"/>
    </location>
</feature>
<keyword evidence="8" id="KW-1185">Reference proteome</keyword>
<feature type="compositionally biased region" description="Polar residues" evidence="6">
    <location>
        <begin position="316"/>
        <end position="340"/>
    </location>
</feature>
<keyword evidence="5" id="KW-0479">Metal-binding</keyword>
<comment type="similarity">
    <text evidence="1">Belongs to the DNA/RNA non-specific endonuclease family.</text>
</comment>
<organism evidence="8 9">
    <name type="scientific">Meloidogyne incognita</name>
    <name type="common">Southern root-knot nematode worm</name>
    <name type="synonym">Oxyuris incognita</name>
    <dbReference type="NCBI Taxonomy" id="6306"/>
    <lineage>
        <taxon>Eukaryota</taxon>
        <taxon>Metazoa</taxon>
        <taxon>Ecdysozoa</taxon>
        <taxon>Nematoda</taxon>
        <taxon>Chromadorea</taxon>
        <taxon>Rhabditida</taxon>
        <taxon>Tylenchina</taxon>
        <taxon>Tylenchomorpha</taxon>
        <taxon>Tylenchoidea</taxon>
        <taxon>Meloidogynidae</taxon>
        <taxon>Meloidogyninae</taxon>
        <taxon>Meloidogyne</taxon>
        <taxon>Meloidogyne incognita group</taxon>
    </lineage>
</organism>
<feature type="region of interest" description="Disordered" evidence="6">
    <location>
        <begin position="274"/>
        <end position="373"/>
    </location>
</feature>
<dbReference type="GO" id="GO:0000014">
    <property type="term" value="F:single-stranded DNA endodeoxyribonuclease activity"/>
    <property type="evidence" value="ECO:0007669"/>
    <property type="project" value="TreeGrafter"/>
</dbReference>
<feature type="binding site" evidence="5">
    <location>
        <position position="70"/>
    </location>
    <ligand>
        <name>Mg(2+)</name>
        <dbReference type="ChEBI" id="CHEBI:18420"/>
        <note>catalytic</note>
    </ligand>
</feature>
<evidence type="ECO:0000256" key="6">
    <source>
        <dbReference type="SAM" id="MobiDB-lite"/>
    </source>
</evidence>
<protein>
    <submittedName>
        <fullName evidence="9">Extracellular Endonuclease subunit A domain-containing protein</fullName>
    </submittedName>
</protein>
<dbReference type="WBParaSite" id="Minc3s01095g20666">
    <property type="protein sequence ID" value="Minc3s01095g20666"/>
    <property type="gene ID" value="Minc3s01095g20666"/>
</dbReference>
<feature type="compositionally biased region" description="Basic and acidic residues" evidence="6">
    <location>
        <begin position="297"/>
        <end position="315"/>
    </location>
</feature>
<dbReference type="InterPro" id="IPR044925">
    <property type="entry name" value="His-Me_finger_sf"/>
</dbReference>
<dbReference type="Gene3D" id="3.40.570.10">
    <property type="entry name" value="Extracellular Endonuclease, subunit A"/>
    <property type="match status" value="1"/>
</dbReference>
<evidence type="ECO:0000256" key="1">
    <source>
        <dbReference type="ARBA" id="ARBA00010052"/>
    </source>
</evidence>
<dbReference type="AlphaFoldDB" id="A0A914LZV9"/>
<name>A0A914LZV9_MELIC</name>